<evidence type="ECO:0000313" key="2">
    <source>
        <dbReference type="EMBL" id="CCG55642.1"/>
    </source>
</evidence>
<dbReference type="PATRIC" id="fig|1161918.5.peg.911"/>
<dbReference type="EMBL" id="HE793032">
    <property type="protein sequence ID" value="CCG55642.1"/>
    <property type="molecule type" value="Genomic_DNA"/>
</dbReference>
<dbReference type="OrthoDB" id="307492at2"/>
<evidence type="ECO:0000256" key="1">
    <source>
        <dbReference type="SAM" id="SignalP"/>
    </source>
</evidence>
<feature type="signal peptide" evidence="1">
    <location>
        <begin position="1"/>
        <end position="20"/>
    </location>
</feature>
<feature type="chain" id="PRO_5003835322" evidence="1">
    <location>
        <begin position="21"/>
        <end position="176"/>
    </location>
</feature>
<organism evidence="2 3">
    <name type="scientific">Brachyspira pilosicoli WesB</name>
    <dbReference type="NCBI Taxonomy" id="1161918"/>
    <lineage>
        <taxon>Bacteria</taxon>
        <taxon>Pseudomonadati</taxon>
        <taxon>Spirochaetota</taxon>
        <taxon>Spirochaetia</taxon>
        <taxon>Brachyspirales</taxon>
        <taxon>Brachyspiraceae</taxon>
        <taxon>Brachyspira</taxon>
    </lineage>
</organism>
<gene>
    <name evidence="2" type="ORF">WESB_0170</name>
</gene>
<reference evidence="2 3" key="1">
    <citation type="journal article" date="2012" name="BMC Genomics">
        <title>Comparative genomics of Brachyspira pilosicoli strains: genome rearrangements, reductions and correlation of genetic compliment with phenotypic diversity.</title>
        <authorList>
            <person name="Mappley L.J."/>
            <person name="Black M.L."/>
            <person name="Abuoun M."/>
            <person name="Darby A.C."/>
            <person name="Woodward M.J."/>
            <person name="Parkhill J."/>
            <person name="Turner A.K."/>
            <person name="Bellgard M.I."/>
            <person name="La T."/>
            <person name="Phillips N.D."/>
            <person name="La Ragione R.M."/>
            <person name="Hampson D.J."/>
        </authorList>
    </citation>
    <scope>NUCLEOTIDE SEQUENCE [LARGE SCALE GENOMIC DNA]</scope>
    <source>
        <strain evidence="2">WesB</strain>
    </source>
</reference>
<accession>K0JG16</accession>
<keyword evidence="1" id="KW-0732">Signal</keyword>
<dbReference type="KEGG" id="bpw:WESB_0170"/>
<dbReference type="HOGENOM" id="CLU_1522350_0_0_12"/>
<name>K0JG16_BRAPL</name>
<protein>
    <submittedName>
        <fullName evidence="2">Uncharacterized protein</fullName>
    </submittedName>
</protein>
<dbReference type="AlphaFoldDB" id="K0JG16"/>
<sequence>MRKVLFCLLISIGLFNFLNAQNITKGSQYSQNWASFINRKTIDMQGALYEGIPGGNLVLISGNSPFSLIKEYHFLGARSDTQVYYTHQVPLSYFYESAPALGVVLVEGYSLEGSKLTRYINYVDSYQSKLKKWEDNNIISSNNTKVAKQDAKWTDYPIPQPEDVNWAEGSYAGELY</sequence>
<proteinExistence type="predicted"/>
<dbReference type="Proteomes" id="UP000003759">
    <property type="component" value="Chromosome"/>
</dbReference>
<dbReference type="RefSeq" id="WP_014932165.1">
    <property type="nucleotide sequence ID" value="NC_018604.1"/>
</dbReference>
<evidence type="ECO:0000313" key="3">
    <source>
        <dbReference type="Proteomes" id="UP000003759"/>
    </source>
</evidence>